<comment type="caution">
    <text evidence="1">The sequence shown here is derived from an EMBL/GenBank/DDBJ whole genome shotgun (WGS) entry which is preliminary data.</text>
</comment>
<reference evidence="1 2" key="1">
    <citation type="journal article" date="2024" name="Science">
        <title>Giant polyketide synthase enzymes in the biosynthesis of giant marine polyether toxins.</title>
        <authorList>
            <person name="Fallon T.R."/>
            <person name="Shende V.V."/>
            <person name="Wierzbicki I.H."/>
            <person name="Pendleton A.L."/>
            <person name="Watervoot N.F."/>
            <person name="Auber R.P."/>
            <person name="Gonzalez D.J."/>
            <person name="Wisecaver J.H."/>
            <person name="Moore B.S."/>
        </authorList>
    </citation>
    <scope>NUCLEOTIDE SEQUENCE [LARGE SCALE GENOMIC DNA]</scope>
    <source>
        <strain evidence="1 2">12B1</strain>
    </source>
</reference>
<keyword evidence="2" id="KW-1185">Reference proteome</keyword>
<organism evidence="1 2">
    <name type="scientific">Prymnesium parvum</name>
    <name type="common">Toxic golden alga</name>
    <dbReference type="NCBI Taxonomy" id="97485"/>
    <lineage>
        <taxon>Eukaryota</taxon>
        <taxon>Haptista</taxon>
        <taxon>Haptophyta</taxon>
        <taxon>Prymnesiophyceae</taxon>
        <taxon>Prymnesiales</taxon>
        <taxon>Prymnesiaceae</taxon>
        <taxon>Prymnesium</taxon>
    </lineage>
</organism>
<accession>A0AB34JCF4</accession>
<dbReference type="EMBL" id="JBGBPQ010000010">
    <property type="protein sequence ID" value="KAL1519236.1"/>
    <property type="molecule type" value="Genomic_DNA"/>
</dbReference>
<sequence length="150" mass="16338">MRSGGGIFLRDSTCGAAAASTRCSYSLGQGCPSPMATSRMKQCNAGPIWAGVQMAPRRGGGISVRPLPGRGALRDAQRPVLAAEKKLMSAEGKDEDLLTYDQQLKVLTHHQKRKEGKVKERDDAEWKHIMAQGPSGCVIRHLQLEERINI</sequence>
<evidence type="ECO:0000313" key="2">
    <source>
        <dbReference type="Proteomes" id="UP001515480"/>
    </source>
</evidence>
<name>A0AB34JCF4_PRYPA</name>
<evidence type="ECO:0000313" key="1">
    <source>
        <dbReference type="EMBL" id="KAL1519236.1"/>
    </source>
</evidence>
<protein>
    <submittedName>
        <fullName evidence="1">Uncharacterized protein</fullName>
    </submittedName>
</protein>
<proteinExistence type="predicted"/>
<dbReference type="AlphaFoldDB" id="A0AB34JCF4"/>
<gene>
    <name evidence="1" type="ORF">AB1Y20_003495</name>
</gene>
<dbReference type="Proteomes" id="UP001515480">
    <property type="component" value="Unassembled WGS sequence"/>
</dbReference>